<evidence type="ECO:0000313" key="2">
    <source>
        <dbReference type="EMBL" id="PWL03953.1"/>
    </source>
</evidence>
<keyword evidence="3" id="KW-1185">Reference proteome</keyword>
<protein>
    <recommendedName>
        <fullName evidence="4">Oxygen tolerance</fullName>
    </recommendedName>
</protein>
<dbReference type="InterPro" id="IPR025738">
    <property type="entry name" value="BatD"/>
</dbReference>
<accession>A0ABX5LRP2</accession>
<dbReference type="Pfam" id="PF13584">
    <property type="entry name" value="BatD"/>
    <property type="match status" value="1"/>
</dbReference>
<evidence type="ECO:0000313" key="3">
    <source>
        <dbReference type="Proteomes" id="UP000245523"/>
    </source>
</evidence>
<sequence>MITDSLQNQMAVDSAAAAEPLQINISVHADSLSLPILQGDTFEYKVNVAWQAPAGQSSVLILPVSSANAKGISQLSVREEHSRVVQGKNSISNTQFVYTLTASDTGNVSIPALKFQIPSANGPFEFSAEEMHFRVDTPSHTAAWTILSVFLLAILIAGFVLIQRKRKMAAAHAKTEKREQDEFAEEFILLKKRVTKADSRTWILDLESLCKKWAKKQFGSENLEELAANGKLVNWDALLQEFAQARYGGGDRDAFQNKELWKIAAKLLNIQEDD</sequence>
<name>A0ABX5LRP2_9BACT</name>
<dbReference type="Proteomes" id="UP000245523">
    <property type="component" value="Unassembled WGS sequence"/>
</dbReference>
<keyword evidence="1" id="KW-0472">Membrane</keyword>
<keyword evidence="1" id="KW-0812">Transmembrane</keyword>
<reference evidence="2 3" key="1">
    <citation type="submission" date="2018-05" db="EMBL/GenBank/DDBJ databases">
        <title>Animal gut microbial communities from fecal samples from Wisconsin, USA.</title>
        <authorList>
            <person name="Neumann A."/>
        </authorList>
    </citation>
    <scope>NUCLEOTIDE SEQUENCE [LARGE SCALE GENOMIC DNA]</scope>
    <source>
        <strain evidence="2 3">UWS4</strain>
    </source>
</reference>
<feature type="transmembrane region" description="Helical" evidence="1">
    <location>
        <begin position="142"/>
        <end position="162"/>
    </location>
</feature>
<keyword evidence="1" id="KW-1133">Transmembrane helix</keyword>
<gene>
    <name evidence="2" type="ORF">B0H50_102125</name>
</gene>
<organism evidence="2 3">
    <name type="scientific">Hallerella porci</name>
    <dbReference type="NCBI Taxonomy" id="1945871"/>
    <lineage>
        <taxon>Bacteria</taxon>
        <taxon>Pseudomonadati</taxon>
        <taxon>Fibrobacterota</taxon>
        <taxon>Fibrobacteria</taxon>
        <taxon>Fibrobacterales</taxon>
        <taxon>Fibrobacteraceae</taxon>
        <taxon>Hallerella</taxon>
    </lineage>
</organism>
<dbReference type="RefSeq" id="WP_106197542.1">
    <property type="nucleotide sequence ID" value="NZ_JAXEIU010000031.1"/>
</dbReference>
<evidence type="ECO:0000256" key="1">
    <source>
        <dbReference type="SAM" id="Phobius"/>
    </source>
</evidence>
<evidence type="ECO:0008006" key="4">
    <source>
        <dbReference type="Google" id="ProtNLM"/>
    </source>
</evidence>
<proteinExistence type="predicted"/>
<comment type="caution">
    <text evidence="2">The sequence shown here is derived from an EMBL/GenBank/DDBJ whole genome shotgun (WGS) entry which is preliminary data.</text>
</comment>
<dbReference type="EMBL" id="QGHD01000002">
    <property type="protein sequence ID" value="PWL03953.1"/>
    <property type="molecule type" value="Genomic_DNA"/>
</dbReference>